<keyword evidence="2" id="KW-1185">Reference proteome</keyword>
<evidence type="ECO:0000313" key="2">
    <source>
        <dbReference type="Proteomes" id="UP000182058"/>
    </source>
</evidence>
<name>A0ABY0VUC6_9PSED</name>
<sequence>MNSKLIPSNTCIQSWSSKARIRMTTALFMTLAHLNTAQGFEMGVRAEFKPDSSKPFFNKFENKTPNSGYCKDYPNECKSSAMFSLRAPIVFNSIAPITANHADPRQGASFSLPTQWRDFTVSHSQTLEQETVRIRIKGFGSTYVTPSVIDLVGGGVTDIAAHYLLWGTGWVYAPANCSYSGVGYYGYNFYNFFWKTPVQAPCQKQARFNIPWMKYSYLDFAYEIETPNPLGMSSGDYVGNFIYTVGPGQDFDMGDVMIPADPTLSLNFTLNVQHTLKVDIPPGGGKVELLPTGGWQHWLQKGRTPEKLYQDQTFLISASSRFKMQLACERVIGDACAISNNSNDHAVPVDVRVSMPNGIGNDDGSAVSREKLSTATEQVFQSTHYVDQKPSMLHFEIQKQYVSEMLSEQGKYSGDITVVWDSDV</sequence>
<dbReference type="EMBL" id="LT629795">
    <property type="protein sequence ID" value="SDU56182.1"/>
    <property type="molecule type" value="Genomic_DNA"/>
</dbReference>
<dbReference type="GeneID" id="96620268"/>
<reference evidence="1 2" key="1">
    <citation type="submission" date="2016-10" db="EMBL/GenBank/DDBJ databases">
        <authorList>
            <person name="Varghese N."/>
            <person name="Submissions S."/>
        </authorList>
    </citation>
    <scope>NUCLEOTIDE SEQUENCE [LARGE SCALE GENOMIC DNA]</scope>
    <source>
        <strain evidence="1 2">BS3667</strain>
    </source>
</reference>
<evidence type="ECO:0008006" key="3">
    <source>
        <dbReference type="Google" id="ProtNLM"/>
    </source>
</evidence>
<accession>A0ABY0VUC6</accession>
<dbReference type="Proteomes" id="UP000182058">
    <property type="component" value="Chromosome I"/>
</dbReference>
<dbReference type="RefSeq" id="WP_082136544.1">
    <property type="nucleotide sequence ID" value="NZ_CP049044.1"/>
</dbReference>
<organism evidence="1 2">
    <name type="scientific">Pseudomonas psychrophila</name>
    <dbReference type="NCBI Taxonomy" id="122355"/>
    <lineage>
        <taxon>Bacteria</taxon>
        <taxon>Pseudomonadati</taxon>
        <taxon>Pseudomonadota</taxon>
        <taxon>Gammaproteobacteria</taxon>
        <taxon>Pseudomonadales</taxon>
        <taxon>Pseudomonadaceae</taxon>
        <taxon>Pseudomonas</taxon>
    </lineage>
</organism>
<protein>
    <recommendedName>
        <fullName evidence="3">Fimbrial protein</fullName>
    </recommendedName>
</protein>
<proteinExistence type="predicted"/>
<evidence type="ECO:0000313" key="1">
    <source>
        <dbReference type="EMBL" id="SDU56182.1"/>
    </source>
</evidence>
<gene>
    <name evidence="1" type="ORF">SAMN04490201_2657</name>
</gene>